<dbReference type="InterPro" id="IPR003753">
    <property type="entry name" value="Exonuc_VII_L"/>
</dbReference>
<dbReference type="PANTHER" id="PTHR30008">
    <property type="entry name" value="EXODEOXYRIBONUCLEASE 7 LARGE SUBUNIT"/>
    <property type="match status" value="1"/>
</dbReference>
<organism evidence="8 9">
    <name type="scientific">Dialister invisus</name>
    <dbReference type="NCBI Taxonomy" id="218538"/>
    <lineage>
        <taxon>Bacteria</taxon>
        <taxon>Bacillati</taxon>
        <taxon>Bacillota</taxon>
        <taxon>Negativicutes</taxon>
        <taxon>Veillonellales</taxon>
        <taxon>Veillonellaceae</taxon>
        <taxon>Dialister</taxon>
    </lineage>
</organism>
<dbReference type="GO" id="GO:0008855">
    <property type="term" value="F:exodeoxyribonuclease VII activity"/>
    <property type="evidence" value="ECO:0007669"/>
    <property type="project" value="UniProtKB-UniRule"/>
</dbReference>
<protein>
    <recommendedName>
        <fullName evidence="5">Exodeoxyribonuclease 7 large subunit</fullName>
        <ecNumber evidence="5">3.1.11.6</ecNumber>
    </recommendedName>
    <alternativeName>
        <fullName evidence="5">Exodeoxyribonuclease VII large subunit</fullName>
        <shortName evidence="5">Exonuclease VII large subunit</shortName>
    </alternativeName>
</protein>
<evidence type="ECO:0000256" key="5">
    <source>
        <dbReference type="HAMAP-Rule" id="MF_00378"/>
    </source>
</evidence>
<comment type="similarity">
    <text evidence="5">Belongs to the XseA family.</text>
</comment>
<comment type="function">
    <text evidence="5">Bidirectionally degrades single-stranded DNA into large acid-insoluble oligonucleotides, which are then degraded further into small acid-soluble oligonucleotides.</text>
</comment>
<dbReference type="Pfam" id="PF02601">
    <property type="entry name" value="Exonuc_VII_L"/>
    <property type="match status" value="1"/>
</dbReference>
<keyword evidence="3 5" id="KW-0378">Hydrolase</keyword>
<comment type="subunit">
    <text evidence="5">Heterooligomer composed of large and small subunits.</text>
</comment>
<evidence type="ECO:0000313" key="9">
    <source>
        <dbReference type="Proteomes" id="UP000757890"/>
    </source>
</evidence>
<evidence type="ECO:0000256" key="3">
    <source>
        <dbReference type="ARBA" id="ARBA00022801"/>
    </source>
</evidence>
<dbReference type="GO" id="GO:0003676">
    <property type="term" value="F:nucleic acid binding"/>
    <property type="evidence" value="ECO:0007669"/>
    <property type="project" value="InterPro"/>
</dbReference>
<evidence type="ECO:0000259" key="6">
    <source>
        <dbReference type="Pfam" id="PF02601"/>
    </source>
</evidence>
<comment type="subcellular location">
    <subcellularLocation>
        <location evidence="5">Cytoplasm</location>
    </subcellularLocation>
</comment>
<feature type="domain" description="Exonuclease VII large subunit C-terminal" evidence="6">
    <location>
        <begin position="122"/>
        <end position="300"/>
    </location>
</feature>
<accession>A0A930B840</accession>
<dbReference type="Pfam" id="PF13742">
    <property type="entry name" value="tRNA_anti_2"/>
    <property type="match status" value="1"/>
</dbReference>
<keyword evidence="1 5" id="KW-0963">Cytoplasm</keyword>
<reference evidence="8" key="1">
    <citation type="submission" date="2020-04" db="EMBL/GenBank/DDBJ databases">
        <title>Deep metagenomics examines the oral microbiome during advanced dental caries in children, revealing novel taxa and co-occurrences with host molecules.</title>
        <authorList>
            <person name="Baker J.L."/>
            <person name="Morton J.T."/>
            <person name="Dinis M."/>
            <person name="Alvarez R."/>
            <person name="Tran N.C."/>
            <person name="Knight R."/>
            <person name="Edlund A."/>
        </authorList>
    </citation>
    <scope>NUCLEOTIDE SEQUENCE</scope>
    <source>
        <strain evidence="8">JCVI_32_bin.14</strain>
    </source>
</reference>
<dbReference type="AlphaFoldDB" id="A0A930B840"/>
<comment type="caution">
    <text evidence="8">The sequence shown here is derived from an EMBL/GenBank/DDBJ whole genome shotgun (WGS) entry which is preliminary data.</text>
</comment>
<dbReference type="Proteomes" id="UP000757890">
    <property type="component" value="Unassembled WGS sequence"/>
</dbReference>
<evidence type="ECO:0000259" key="7">
    <source>
        <dbReference type="Pfam" id="PF13742"/>
    </source>
</evidence>
<keyword evidence="2 5" id="KW-0540">Nuclease</keyword>
<dbReference type="CDD" id="cd04489">
    <property type="entry name" value="ExoVII_LU_OBF"/>
    <property type="match status" value="1"/>
</dbReference>
<dbReference type="PANTHER" id="PTHR30008:SF0">
    <property type="entry name" value="EXODEOXYRIBONUCLEASE 7 LARGE SUBUNIT"/>
    <property type="match status" value="1"/>
</dbReference>
<evidence type="ECO:0000256" key="4">
    <source>
        <dbReference type="ARBA" id="ARBA00022839"/>
    </source>
</evidence>
<dbReference type="GO" id="GO:0006308">
    <property type="term" value="P:DNA catabolic process"/>
    <property type="evidence" value="ECO:0007669"/>
    <property type="project" value="UniProtKB-UniRule"/>
</dbReference>
<sequence>MKVYSIRECSLLMADAFQKDYIFKNITVSGTVSNLRFHFSGVIFFSLIDEESRITCRIGKMRSAFLGRRIKNGTEILILGNIKYDKISGRPIFQVDRILSSTESPILEKLDMLKKELKASGYFDIEKKKRLPLFPFRVGIVTSASGAVIHDIIRTGFLRNNSVRYSLYSTTVQGENAAADMAEMVIRANEETEPPDILIIARGGGAEEDLAPFNQRVLLDAVFCSKIPVISAVGHETDVTLLDLAADVRASTPTQAAEIAVPDKKYIEERIICLYLVLQKIIRDKLNISKLKLQHTLTIFNILAQRGKVTAVRKDILYNWIILDRKLKKVISNKKLDILERMQFLSRCGMEDILICSKHIKGADDGKEI</sequence>
<name>A0A930B840_9FIRM</name>
<proteinExistence type="inferred from homology"/>
<dbReference type="NCBIfam" id="TIGR00237">
    <property type="entry name" value="xseA"/>
    <property type="match status" value="1"/>
</dbReference>
<dbReference type="GO" id="GO:0005737">
    <property type="term" value="C:cytoplasm"/>
    <property type="evidence" value="ECO:0007669"/>
    <property type="project" value="UniProtKB-SubCell"/>
</dbReference>
<dbReference type="InterPro" id="IPR020579">
    <property type="entry name" value="Exonuc_VII_lsu_C"/>
</dbReference>
<dbReference type="HAMAP" id="MF_00378">
    <property type="entry name" value="Exonuc_7_L"/>
    <property type="match status" value="1"/>
</dbReference>
<dbReference type="EMBL" id="JABZMK010000001">
    <property type="protein sequence ID" value="MBF1128457.1"/>
    <property type="molecule type" value="Genomic_DNA"/>
</dbReference>
<keyword evidence="4 5" id="KW-0269">Exonuclease</keyword>
<feature type="domain" description="OB-fold nucleic acid binding" evidence="7">
    <location>
        <begin position="15"/>
        <end position="98"/>
    </location>
</feature>
<gene>
    <name evidence="5 8" type="primary">xseA</name>
    <name evidence="8" type="ORF">HXL70_00160</name>
</gene>
<evidence type="ECO:0000256" key="1">
    <source>
        <dbReference type="ARBA" id="ARBA00022490"/>
    </source>
</evidence>
<dbReference type="InterPro" id="IPR025824">
    <property type="entry name" value="OB-fold_nuc-bd_dom"/>
</dbReference>
<evidence type="ECO:0000256" key="2">
    <source>
        <dbReference type="ARBA" id="ARBA00022722"/>
    </source>
</evidence>
<evidence type="ECO:0000313" key="8">
    <source>
        <dbReference type="EMBL" id="MBF1128457.1"/>
    </source>
</evidence>
<dbReference type="EC" id="3.1.11.6" evidence="5"/>
<dbReference type="GO" id="GO:0009318">
    <property type="term" value="C:exodeoxyribonuclease VII complex"/>
    <property type="evidence" value="ECO:0007669"/>
    <property type="project" value="UniProtKB-UniRule"/>
</dbReference>
<comment type="catalytic activity">
    <reaction evidence="5">
        <text>Exonucleolytic cleavage in either 5'- to 3'- or 3'- to 5'-direction to yield nucleoside 5'-phosphates.</text>
        <dbReference type="EC" id="3.1.11.6"/>
    </reaction>
</comment>